<dbReference type="GO" id="GO:0047661">
    <property type="term" value="F:amino-acid racemase activity"/>
    <property type="evidence" value="ECO:0007669"/>
    <property type="project" value="InterPro"/>
</dbReference>
<keyword evidence="3" id="KW-1185">Reference proteome</keyword>
<evidence type="ECO:0000256" key="1">
    <source>
        <dbReference type="ARBA" id="ARBA00038414"/>
    </source>
</evidence>
<dbReference type="AlphaFoldDB" id="A0A502E9G5"/>
<gene>
    <name evidence="2" type="ORF">EAH80_12215</name>
</gene>
<dbReference type="RefSeq" id="WP_140690856.1">
    <property type="nucleotide sequence ID" value="NZ_RCZG01000004.1"/>
</dbReference>
<protein>
    <submittedName>
        <fullName evidence="2">Asp/Glu racemase</fullName>
    </submittedName>
</protein>
<dbReference type="InterPro" id="IPR015942">
    <property type="entry name" value="Asp/Glu/hydantoin_racemase"/>
</dbReference>
<name>A0A502E9G5_9MYCO</name>
<reference evidence="2 3" key="1">
    <citation type="journal article" date="2019" name="Environ. Microbiol.">
        <title>Species interactions and distinct microbial communities in high Arctic permafrost affected cryosols are associated with the CH4 and CO2 gas fluxes.</title>
        <authorList>
            <person name="Altshuler I."/>
            <person name="Hamel J."/>
            <person name="Turney S."/>
            <person name="Magnuson E."/>
            <person name="Levesque R."/>
            <person name="Greer C."/>
            <person name="Whyte L.G."/>
        </authorList>
    </citation>
    <scope>NUCLEOTIDE SEQUENCE [LARGE SCALE GENOMIC DNA]</scope>
    <source>
        <strain evidence="2 3">S5.20</strain>
    </source>
</reference>
<proteinExistence type="inferred from homology"/>
<comment type="caution">
    <text evidence="2">The sequence shown here is derived from an EMBL/GenBank/DDBJ whole genome shotgun (WGS) entry which is preliminary data.</text>
</comment>
<comment type="similarity">
    <text evidence="1">Belongs to the HyuE racemase family.</text>
</comment>
<dbReference type="EMBL" id="RCZG01000004">
    <property type="protein sequence ID" value="TPG34335.1"/>
    <property type="molecule type" value="Genomic_DNA"/>
</dbReference>
<accession>A0A502E9G5</accession>
<organism evidence="2 3">
    <name type="scientific">Mycolicibacterium hodleri</name>
    <dbReference type="NCBI Taxonomy" id="49897"/>
    <lineage>
        <taxon>Bacteria</taxon>
        <taxon>Bacillati</taxon>
        <taxon>Actinomycetota</taxon>
        <taxon>Actinomycetes</taxon>
        <taxon>Mycobacteriales</taxon>
        <taxon>Mycobacteriaceae</taxon>
        <taxon>Mycolicibacterium</taxon>
    </lineage>
</organism>
<evidence type="ECO:0000313" key="2">
    <source>
        <dbReference type="EMBL" id="TPG34335.1"/>
    </source>
</evidence>
<dbReference type="Pfam" id="PF01177">
    <property type="entry name" value="Asp_Glu_race"/>
    <property type="match status" value="1"/>
</dbReference>
<dbReference type="PANTHER" id="PTHR28047">
    <property type="entry name" value="PROTEIN DCG1"/>
    <property type="match status" value="1"/>
</dbReference>
<evidence type="ECO:0000313" key="3">
    <source>
        <dbReference type="Proteomes" id="UP000320095"/>
    </source>
</evidence>
<dbReference type="PANTHER" id="PTHR28047:SF5">
    <property type="entry name" value="PROTEIN DCG1"/>
    <property type="match status" value="1"/>
</dbReference>
<dbReference type="OrthoDB" id="9791723at2"/>
<dbReference type="InterPro" id="IPR053714">
    <property type="entry name" value="Iso_Racemase_Enz_sf"/>
</dbReference>
<dbReference type="Gene3D" id="3.40.50.12500">
    <property type="match status" value="1"/>
</dbReference>
<dbReference type="Proteomes" id="UP000320095">
    <property type="component" value="Unassembled WGS sequence"/>
</dbReference>
<sequence length="221" mass="22738">MRLLIVNPNTTASMTAAIGAAAHAVARPTTEVVAVNPVHGPASIENYEDETRCLPGLLAEVRRAEAMSNSPDAYVIACFGDPGLEEVRATVDVPVLGIAQAAMHAAALSAGSFSVVTSMSATVPTAWELAKTYTPRQCLGVHASDIPVLQIDSDPTTIEPIGDLCEKALAQDGSRAIVLGCAAMAKFAAPLTERLGVPVVDGVVAATLLAEALVTLRNVNG</sequence>
<dbReference type="InterPro" id="IPR052186">
    <property type="entry name" value="Hydantoin_racemase-like"/>
</dbReference>